<evidence type="ECO:0000313" key="2">
    <source>
        <dbReference type="Proteomes" id="UP001156905"/>
    </source>
</evidence>
<gene>
    <name evidence="1" type="ORF">GCM10007857_64600</name>
</gene>
<evidence type="ECO:0000313" key="1">
    <source>
        <dbReference type="EMBL" id="GLR89746.1"/>
    </source>
</evidence>
<organism evidence="1 2">
    <name type="scientific">Bradyrhizobium iriomotense</name>
    <dbReference type="NCBI Taxonomy" id="441950"/>
    <lineage>
        <taxon>Bacteria</taxon>
        <taxon>Pseudomonadati</taxon>
        <taxon>Pseudomonadota</taxon>
        <taxon>Alphaproteobacteria</taxon>
        <taxon>Hyphomicrobiales</taxon>
        <taxon>Nitrobacteraceae</taxon>
        <taxon>Bradyrhizobium</taxon>
    </lineage>
</organism>
<accession>A0ABQ6B8C3</accession>
<sequence length="54" mass="5936">MRNYDLISGSLLALTAKAIALRQPARICIHEGFAIKPSHRSVSFKLDASPDLLE</sequence>
<keyword evidence="2" id="KW-1185">Reference proteome</keyword>
<comment type="caution">
    <text evidence="1">The sequence shown here is derived from an EMBL/GenBank/DDBJ whole genome shotgun (WGS) entry which is preliminary data.</text>
</comment>
<reference evidence="2" key="1">
    <citation type="journal article" date="2019" name="Int. J. Syst. Evol. Microbiol.">
        <title>The Global Catalogue of Microorganisms (GCM) 10K type strain sequencing project: providing services to taxonomists for standard genome sequencing and annotation.</title>
        <authorList>
            <consortium name="The Broad Institute Genomics Platform"/>
            <consortium name="The Broad Institute Genome Sequencing Center for Infectious Disease"/>
            <person name="Wu L."/>
            <person name="Ma J."/>
        </authorList>
    </citation>
    <scope>NUCLEOTIDE SEQUENCE [LARGE SCALE GENOMIC DNA]</scope>
    <source>
        <strain evidence="2">NBRC 102520</strain>
    </source>
</reference>
<dbReference type="Proteomes" id="UP001156905">
    <property type="component" value="Unassembled WGS sequence"/>
</dbReference>
<proteinExistence type="predicted"/>
<evidence type="ECO:0008006" key="3">
    <source>
        <dbReference type="Google" id="ProtNLM"/>
    </source>
</evidence>
<dbReference type="EMBL" id="BSOW01000028">
    <property type="protein sequence ID" value="GLR89746.1"/>
    <property type="molecule type" value="Genomic_DNA"/>
</dbReference>
<name>A0ABQ6B8C3_9BRAD</name>
<protein>
    <recommendedName>
        <fullName evidence="3">Transposase</fullName>
    </recommendedName>
</protein>